<dbReference type="Pfam" id="PF10543">
    <property type="entry name" value="ORF6N"/>
    <property type="match status" value="1"/>
</dbReference>
<name>A0A0U3MXT6_9BURK</name>
<dbReference type="Proteomes" id="UP000060699">
    <property type="component" value="Chromosome"/>
</dbReference>
<accession>A0A0U3MXT6</accession>
<dbReference type="AlphaFoldDB" id="A0A0U3MXT6"/>
<evidence type="ECO:0000313" key="1">
    <source>
        <dbReference type="EMBL" id="ALV09226.1"/>
    </source>
</evidence>
<dbReference type="STRING" id="76731.RD2015_4789"/>
<sequence>MHTLPPLTPDSPTLRIADIRGQRVIVDADLAALYGVETKRFNEAVKRNVARFPVDFMFTLTPEEFEALRSQFATSNAQETPARGGRRYAPRVFTEHGALMAAMILNSPRAIEVAIYVVRAFVRLRELAVTHGDLAKRLDELERKTEALSISHDEFSRTTRLQLKQVFDALRQLMAPPEPPKRPIGFLAKGDAETAGD</sequence>
<organism evidence="1 2">
    <name type="scientific">Roseateles depolymerans</name>
    <dbReference type="NCBI Taxonomy" id="76731"/>
    <lineage>
        <taxon>Bacteria</taxon>
        <taxon>Pseudomonadati</taxon>
        <taxon>Pseudomonadota</taxon>
        <taxon>Betaproteobacteria</taxon>
        <taxon>Burkholderiales</taxon>
        <taxon>Sphaerotilaceae</taxon>
        <taxon>Roseateles</taxon>
    </lineage>
</organism>
<reference evidence="1 2" key="1">
    <citation type="submission" date="2015-12" db="EMBL/GenBank/DDBJ databases">
        <title>Complete genome of Roseateles depolymerans KCTC 42856.</title>
        <authorList>
            <person name="Kim K.M."/>
        </authorList>
    </citation>
    <scope>NUCLEOTIDE SEQUENCE [LARGE SCALE GENOMIC DNA]</scope>
    <source>
        <strain evidence="1 2">KCTC 42856</strain>
    </source>
</reference>
<proteinExistence type="predicted"/>
<dbReference type="RefSeq" id="WP_058937036.1">
    <property type="nucleotide sequence ID" value="NZ_CP013729.1"/>
</dbReference>
<evidence type="ECO:0000313" key="2">
    <source>
        <dbReference type="Proteomes" id="UP000060699"/>
    </source>
</evidence>
<dbReference type="EMBL" id="CP013729">
    <property type="protein sequence ID" value="ALV09226.1"/>
    <property type="molecule type" value="Genomic_DNA"/>
</dbReference>
<dbReference type="InterPro" id="IPR018873">
    <property type="entry name" value="KilA-N_DNA-bd_domain"/>
</dbReference>
<gene>
    <name evidence="1" type="ORF">RD2015_4789</name>
</gene>
<dbReference type="KEGG" id="rdp:RD2015_4789"/>
<dbReference type="PATRIC" id="fig|76731.3.peg.4908"/>
<keyword evidence="2" id="KW-1185">Reference proteome</keyword>
<protein>
    <submittedName>
        <fullName evidence="1">Uncharacterized protein</fullName>
    </submittedName>
</protein>
<dbReference type="OrthoDB" id="9816206at2"/>